<dbReference type="KEGG" id="lacs:H4075_17525"/>
<accession>A0A7G5XEF4</accession>
<evidence type="ECO:0000313" key="2">
    <source>
        <dbReference type="EMBL" id="QNA43857.1"/>
    </source>
</evidence>
<proteinExistence type="predicted"/>
<name>A0A7G5XEF4_9BACT</name>
<evidence type="ECO:0000313" key="3">
    <source>
        <dbReference type="Proteomes" id="UP000515344"/>
    </source>
</evidence>
<feature type="transmembrane region" description="Helical" evidence="1">
    <location>
        <begin position="30"/>
        <end position="53"/>
    </location>
</feature>
<sequence length="117" mass="13552">MKWQAKHTSLVVIAAGFAVLYLFSRKEWLLTPIGVCFIGFILGPVGDLIHIIWLQLAKVLGYINSRIILSILFFLLLSPLALFRKLFQPKNQPYQSLKSFFTTRNHVYTKEDLQTPW</sequence>
<organism evidence="2 3">
    <name type="scientific">Lacibacter sediminis</name>
    <dbReference type="NCBI Taxonomy" id="2760713"/>
    <lineage>
        <taxon>Bacteria</taxon>
        <taxon>Pseudomonadati</taxon>
        <taxon>Bacteroidota</taxon>
        <taxon>Chitinophagia</taxon>
        <taxon>Chitinophagales</taxon>
        <taxon>Chitinophagaceae</taxon>
        <taxon>Lacibacter</taxon>
    </lineage>
</organism>
<keyword evidence="1" id="KW-0472">Membrane</keyword>
<dbReference type="EMBL" id="CP060007">
    <property type="protein sequence ID" value="QNA43857.1"/>
    <property type="molecule type" value="Genomic_DNA"/>
</dbReference>
<keyword evidence="1" id="KW-0812">Transmembrane</keyword>
<reference evidence="3" key="1">
    <citation type="submission" date="2020-08" db="EMBL/GenBank/DDBJ databases">
        <title>Lacibacter sp. S13-6-6 genome sequencing.</title>
        <authorList>
            <person name="Jin L."/>
        </authorList>
    </citation>
    <scope>NUCLEOTIDE SEQUENCE [LARGE SCALE GENOMIC DNA]</scope>
    <source>
        <strain evidence="3">S13-6-6</strain>
    </source>
</reference>
<feature type="transmembrane region" description="Helical" evidence="1">
    <location>
        <begin position="6"/>
        <end position="23"/>
    </location>
</feature>
<evidence type="ECO:0000256" key="1">
    <source>
        <dbReference type="SAM" id="Phobius"/>
    </source>
</evidence>
<gene>
    <name evidence="2" type="ORF">H4075_17525</name>
</gene>
<protein>
    <submittedName>
        <fullName evidence="2">Uncharacterized protein</fullName>
    </submittedName>
</protein>
<dbReference type="AlphaFoldDB" id="A0A7G5XEF4"/>
<dbReference type="Proteomes" id="UP000515344">
    <property type="component" value="Chromosome"/>
</dbReference>
<feature type="transmembrane region" description="Helical" evidence="1">
    <location>
        <begin position="59"/>
        <end position="83"/>
    </location>
</feature>
<keyword evidence="1" id="KW-1133">Transmembrane helix</keyword>
<dbReference type="RefSeq" id="WP_182802119.1">
    <property type="nucleotide sequence ID" value="NZ_CP060007.1"/>
</dbReference>
<keyword evidence="3" id="KW-1185">Reference proteome</keyword>